<name>A0A834BZ26_ORYME</name>
<dbReference type="Proteomes" id="UP000646548">
    <property type="component" value="Unassembled WGS sequence"/>
</dbReference>
<protein>
    <submittedName>
        <fullName evidence="1">Uncharacterized protein</fullName>
    </submittedName>
</protein>
<gene>
    <name evidence="1" type="ORF">FQA47_025435</name>
</gene>
<reference evidence="1" key="1">
    <citation type="journal article" name="BMC Genomics">
        <title>Long-read sequencing and de novo genome assembly of marine medaka (Oryzias melastigma).</title>
        <authorList>
            <person name="Liang P."/>
            <person name="Saqib H.S.A."/>
            <person name="Ni X."/>
            <person name="Shen Y."/>
        </authorList>
    </citation>
    <scope>NUCLEOTIDE SEQUENCE</scope>
    <source>
        <strain evidence="1">Bigg-433</strain>
    </source>
</reference>
<sequence>MGKGTSFLEQNSFQSSQEGGIKEKEAALVGWGARLLNRFLPLPERTEAAADLNQLQLCLKPSS</sequence>
<evidence type="ECO:0000313" key="2">
    <source>
        <dbReference type="Proteomes" id="UP000646548"/>
    </source>
</evidence>
<accession>A0A834BZ26</accession>
<dbReference type="AlphaFoldDB" id="A0A834BZ26"/>
<dbReference type="EMBL" id="WKFB01000531">
    <property type="protein sequence ID" value="KAF6720109.1"/>
    <property type="molecule type" value="Genomic_DNA"/>
</dbReference>
<evidence type="ECO:0000313" key="1">
    <source>
        <dbReference type="EMBL" id="KAF6720109.1"/>
    </source>
</evidence>
<comment type="caution">
    <text evidence="1">The sequence shown here is derived from an EMBL/GenBank/DDBJ whole genome shotgun (WGS) entry which is preliminary data.</text>
</comment>
<proteinExistence type="predicted"/>
<organism evidence="1 2">
    <name type="scientific">Oryzias melastigma</name>
    <name type="common">Marine medaka</name>
    <dbReference type="NCBI Taxonomy" id="30732"/>
    <lineage>
        <taxon>Eukaryota</taxon>
        <taxon>Metazoa</taxon>
        <taxon>Chordata</taxon>
        <taxon>Craniata</taxon>
        <taxon>Vertebrata</taxon>
        <taxon>Euteleostomi</taxon>
        <taxon>Actinopterygii</taxon>
        <taxon>Neopterygii</taxon>
        <taxon>Teleostei</taxon>
        <taxon>Neoteleostei</taxon>
        <taxon>Acanthomorphata</taxon>
        <taxon>Ovalentaria</taxon>
        <taxon>Atherinomorphae</taxon>
        <taxon>Beloniformes</taxon>
        <taxon>Adrianichthyidae</taxon>
        <taxon>Oryziinae</taxon>
        <taxon>Oryzias</taxon>
    </lineage>
</organism>